<dbReference type="Pfam" id="PF14200">
    <property type="entry name" value="RicinB_lectin_2"/>
    <property type="match status" value="2"/>
</dbReference>
<feature type="domain" description="Ricin B lectin" evidence="2">
    <location>
        <begin position="475"/>
        <end position="611"/>
    </location>
</feature>
<sequence>MKWLKRMSAVLLSGTLLVGSLGSGSEVSAAGAYTAVADPSKQYQTVEGWGTSLAWWGKVVGEYSNRDEYVEKMFNPATGIGMNILRYNIGGGDDPSSNVLEYRKAVPGFQPSPGVYDWTADANQRYMLQAAKAQGVNIIEAFANSAPYWMTISGGVSGAPNGGNNLKPDYYDDFADYLTEVMKHFRDHWGITFDTVTPLNEPISNWWKQGNDQEGMHFGLAEQNAILSQVQASLIAKGLTTKLSAPEENNLDDTNTSYKSYSTAVKSAISQINTHTYNGSNRTAMRNTAASAGKHLWTSEYGDGDASGLTMSRIILKDMRNMGATAWVYWQAVDSAEGWGFFKNVLNNTKTTSYTVNQKYYVMGNYSKFIRPGYKIIGMSDANTLAAYDAASGKLVLVTTNSESTDTSVTYDLSRFSSLGSSVQVYRTSATEKLQQLTNIPVQNKKFTTTSKANSVTTYVISGAAYSGSTGYEAGAIYKLVNRNSGLVLDVNGASSAGGATIIQWNDNGAANQQWKLEPAGNGYYNIRNVGSGLLLDVNSGSTQGGASLIQWQANGGYNQQWLPIDVGGYVVLANRNSGLTVDINQGSMSAGASTIQWEDNGGANQQWSLVKVN</sequence>
<name>A0A1G5BBU9_9BACL</name>
<dbReference type="InterPro" id="IPR035992">
    <property type="entry name" value="Ricin_B-like_lectins"/>
</dbReference>
<evidence type="ECO:0000259" key="2">
    <source>
        <dbReference type="SMART" id="SM00458"/>
    </source>
</evidence>
<evidence type="ECO:0000313" key="4">
    <source>
        <dbReference type="Proteomes" id="UP000198538"/>
    </source>
</evidence>
<dbReference type="AlphaFoldDB" id="A0A1G5BBU9"/>
<gene>
    <name evidence="3" type="ORF">SAMN05720606_101305</name>
</gene>
<dbReference type="Pfam" id="PF14587">
    <property type="entry name" value="Glyco_hydr_30_2"/>
    <property type="match status" value="1"/>
</dbReference>
<proteinExistence type="predicted"/>
<dbReference type="InterPro" id="IPR017853">
    <property type="entry name" value="GH"/>
</dbReference>
<dbReference type="SUPFAM" id="SSF51445">
    <property type="entry name" value="(Trans)glycosidases"/>
    <property type="match status" value="1"/>
</dbReference>
<dbReference type="Gene3D" id="2.80.10.50">
    <property type="match status" value="1"/>
</dbReference>
<keyword evidence="1" id="KW-0732">Signal</keyword>
<organism evidence="3 4">
    <name type="scientific">Paenibacillus polysaccharolyticus</name>
    <dbReference type="NCBI Taxonomy" id="582692"/>
    <lineage>
        <taxon>Bacteria</taxon>
        <taxon>Bacillati</taxon>
        <taxon>Bacillota</taxon>
        <taxon>Bacilli</taxon>
        <taxon>Bacillales</taxon>
        <taxon>Paenibacillaceae</taxon>
        <taxon>Paenibacillus</taxon>
    </lineage>
</organism>
<keyword evidence="4" id="KW-1185">Reference proteome</keyword>
<dbReference type="Gene3D" id="3.20.20.80">
    <property type="entry name" value="Glycosidases"/>
    <property type="match status" value="1"/>
</dbReference>
<dbReference type="InterPro" id="IPR039514">
    <property type="entry name" value="6GAL-like"/>
</dbReference>
<dbReference type="RefSeq" id="WP_090915232.1">
    <property type="nucleotide sequence ID" value="NZ_FMVM01000001.1"/>
</dbReference>
<dbReference type="EMBL" id="FMVM01000001">
    <property type="protein sequence ID" value="SCX87520.1"/>
    <property type="molecule type" value="Genomic_DNA"/>
</dbReference>
<dbReference type="SMART" id="SM00458">
    <property type="entry name" value="RICIN"/>
    <property type="match status" value="1"/>
</dbReference>
<accession>A0A1G5BBU9</accession>
<keyword evidence="3" id="KW-0378">Hydrolase</keyword>
<dbReference type="Gene3D" id="2.60.40.1180">
    <property type="entry name" value="Golgi alpha-mannosidase II"/>
    <property type="match status" value="1"/>
</dbReference>
<dbReference type="SUPFAM" id="SSF50370">
    <property type="entry name" value="Ricin B-like lectins"/>
    <property type="match status" value="1"/>
</dbReference>
<evidence type="ECO:0000256" key="1">
    <source>
        <dbReference type="SAM" id="SignalP"/>
    </source>
</evidence>
<feature type="chain" id="PRO_5011500186" evidence="1">
    <location>
        <begin position="30"/>
        <end position="614"/>
    </location>
</feature>
<dbReference type="InterPro" id="IPR039743">
    <property type="entry name" value="6GAL/EXGAL"/>
</dbReference>
<dbReference type="PROSITE" id="PS50231">
    <property type="entry name" value="RICIN_B_LECTIN"/>
    <property type="match status" value="1"/>
</dbReference>
<dbReference type="InterPro" id="IPR013780">
    <property type="entry name" value="Glyco_hydro_b"/>
</dbReference>
<dbReference type="InterPro" id="IPR000772">
    <property type="entry name" value="Ricin_B_lectin"/>
</dbReference>
<protein>
    <submittedName>
        <fullName evidence="3">O-Glycosyl hydrolase</fullName>
    </submittedName>
</protein>
<dbReference type="STRING" id="582692.SAMN05720606_101305"/>
<dbReference type="GO" id="GO:0004553">
    <property type="term" value="F:hydrolase activity, hydrolyzing O-glycosyl compounds"/>
    <property type="evidence" value="ECO:0007669"/>
    <property type="project" value="InterPro"/>
</dbReference>
<dbReference type="Proteomes" id="UP000198538">
    <property type="component" value="Unassembled WGS sequence"/>
</dbReference>
<reference evidence="4" key="1">
    <citation type="submission" date="2016-10" db="EMBL/GenBank/DDBJ databases">
        <authorList>
            <person name="Varghese N."/>
            <person name="Submissions S."/>
        </authorList>
    </citation>
    <scope>NUCLEOTIDE SEQUENCE [LARGE SCALE GENOMIC DNA]</scope>
    <source>
        <strain evidence="4">BL9</strain>
    </source>
</reference>
<dbReference type="PANTHER" id="PTHR42767:SF1">
    <property type="entry name" value="ENDO-BETA-1,6-GALACTANASE-LIKE DOMAIN-CONTAINING PROTEIN"/>
    <property type="match status" value="1"/>
</dbReference>
<dbReference type="PANTHER" id="PTHR42767">
    <property type="entry name" value="ENDO-BETA-1,6-GALACTANASE"/>
    <property type="match status" value="1"/>
</dbReference>
<evidence type="ECO:0000313" key="3">
    <source>
        <dbReference type="EMBL" id="SCX87520.1"/>
    </source>
</evidence>
<feature type="signal peptide" evidence="1">
    <location>
        <begin position="1"/>
        <end position="29"/>
    </location>
</feature>